<dbReference type="InterPro" id="IPR001584">
    <property type="entry name" value="Integrase_cat-core"/>
</dbReference>
<dbReference type="Pfam" id="PF00665">
    <property type="entry name" value="rve"/>
    <property type="match status" value="1"/>
</dbReference>
<dbReference type="InterPro" id="IPR050900">
    <property type="entry name" value="Transposase_IS3/IS150/IS904"/>
</dbReference>
<comment type="caution">
    <text evidence="2">The sequence shown here is derived from an EMBL/GenBank/DDBJ whole genome shotgun (WGS) entry which is preliminary data.</text>
</comment>
<reference evidence="2 3" key="1">
    <citation type="submission" date="2022-07" db="EMBL/GenBank/DDBJ databases">
        <title>Mucilaginibacter sp. JC4.</title>
        <authorList>
            <person name="Le V."/>
            <person name="Ko S.-R."/>
            <person name="Ahn C.-Y."/>
            <person name="Oh H.-M."/>
        </authorList>
    </citation>
    <scope>NUCLEOTIDE SEQUENCE [LARGE SCALE GENOMIC DNA]</scope>
    <source>
        <strain evidence="2 3">JC4</strain>
    </source>
</reference>
<dbReference type="EMBL" id="JANHOH010000021">
    <property type="protein sequence ID" value="MCQ6961624.1"/>
    <property type="molecule type" value="Genomic_DNA"/>
</dbReference>
<evidence type="ECO:0000313" key="3">
    <source>
        <dbReference type="Proteomes" id="UP001204376"/>
    </source>
</evidence>
<dbReference type="Proteomes" id="UP001204376">
    <property type="component" value="Unassembled WGS sequence"/>
</dbReference>
<organism evidence="2 3">
    <name type="scientific">Mucilaginibacter aquariorum</name>
    <dbReference type="NCBI Taxonomy" id="2967225"/>
    <lineage>
        <taxon>Bacteria</taxon>
        <taxon>Pseudomonadati</taxon>
        <taxon>Bacteroidota</taxon>
        <taxon>Sphingobacteriia</taxon>
        <taxon>Sphingobacteriales</taxon>
        <taxon>Sphingobacteriaceae</taxon>
        <taxon>Mucilaginibacter</taxon>
    </lineage>
</organism>
<protein>
    <submittedName>
        <fullName evidence="2">IS3 family transposase</fullName>
    </submittedName>
</protein>
<name>A0ABT1TAP8_9SPHI</name>
<dbReference type="Gene3D" id="3.30.420.10">
    <property type="entry name" value="Ribonuclease H-like superfamily/Ribonuclease H"/>
    <property type="match status" value="1"/>
</dbReference>
<dbReference type="NCBIfam" id="NF033516">
    <property type="entry name" value="transpos_IS3"/>
    <property type="match status" value="1"/>
</dbReference>
<accession>A0ABT1TAP8</accession>
<evidence type="ECO:0000259" key="1">
    <source>
        <dbReference type="PROSITE" id="PS50994"/>
    </source>
</evidence>
<keyword evidence="3" id="KW-1185">Reference proteome</keyword>
<gene>
    <name evidence="2" type="ORF">NPE20_26895</name>
</gene>
<feature type="domain" description="Integrase catalytic" evidence="1">
    <location>
        <begin position="102"/>
        <end position="265"/>
    </location>
</feature>
<dbReference type="InterPro" id="IPR048020">
    <property type="entry name" value="Transpos_IS3"/>
</dbReference>
<dbReference type="PANTHER" id="PTHR46889:SF5">
    <property type="entry name" value="INTEGRASE PROTEIN"/>
    <property type="match status" value="1"/>
</dbReference>
<dbReference type="InterPro" id="IPR012337">
    <property type="entry name" value="RNaseH-like_sf"/>
</dbReference>
<dbReference type="PROSITE" id="PS50994">
    <property type="entry name" value="INTEGRASE"/>
    <property type="match status" value="1"/>
</dbReference>
<dbReference type="PANTHER" id="PTHR46889">
    <property type="entry name" value="TRANSPOSASE INSF FOR INSERTION SEQUENCE IS3B-RELATED"/>
    <property type="match status" value="1"/>
</dbReference>
<dbReference type="SUPFAM" id="SSF53098">
    <property type="entry name" value="Ribonuclease H-like"/>
    <property type="match status" value="1"/>
</dbReference>
<proteinExistence type="predicted"/>
<sequence>MGYSRQYFYKHCKEQEQRTAQELQVRHLVDKERKVLSRLGGRKLHHQIRDSLQAQEIKFGRDKLFGLLRKLGMLIRPKRRYVQTTMSKHWLRKYPNLVKDIVVKRPDEVWVSDITYLKTDEGNCYLNMVTDAYSRKIMGYAIADNMEAAQMKQAFQMAVKNRENKQHSLIHHSDRGLQYCSAEYVSIADQHQIKMSMTENGDPYENALAERMNRTLKEEFGLGATLKSKLHAKLLTEEAIDLYNNRRPHLSLKMKTPQSVYKQKSQLLS</sequence>
<evidence type="ECO:0000313" key="2">
    <source>
        <dbReference type="EMBL" id="MCQ6961624.1"/>
    </source>
</evidence>
<dbReference type="InterPro" id="IPR036397">
    <property type="entry name" value="RNaseH_sf"/>
</dbReference>
<dbReference type="RefSeq" id="WP_256541791.1">
    <property type="nucleotide sequence ID" value="NZ_JANHOH010000021.1"/>
</dbReference>